<dbReference type="InterPro" id="IPR020471">
    <property type="entry name" value="AKR"/>
</dbReference>
<feature type="domain" description="4Fe-4S ferredoxin-type" evidence="5">
    <location>
        <begin position="291"/>
        <end position="320"/>
    </location>
</feature>
<keyword evidence="2" id="KW-0408">Iron</keyword>
<dbReference type="PROSITE" id="PS51379">
    <property type="entry name" value="4FE4S_FER_2"/>
    <property type="match status" value="2"/>
</dbReference>
<dbReference type="Gene3D" id="3.30.70.20">
    <property type="match status" value="1"/>
</dbReference>
<dbReference type="KEGG" id="hmo:HM1_0532"/>
<feature type="region of interest" description="Disordered" evidence="4">
    <location>
        <begin position="1"/>
        <end position="22"/>
    </location>
</feature>
<dbReference type="Proteomes" id="UP000008550">
    <property type="component" value="Chromosome"/>
</dbReference>
<dbReference type="GO" id="GO:0046872">
    <property type="term" value="F:metal ion binding"/>
    <property type="evidence" value="ECO:0007669"/>
    <property type="project" value="UniProtKB-KW"/>
</dbReference>
<dbReference type="PROSITE" id="PS00198">
    <property type="entry name" value="4FE4S_FER_1"/>
    <property type="match status" value="1"/>
</dbReference>
<dbReference type="CDD" id="cd19100">
    <property type="entry name" value="AKR_unchar"/>
    <property type="match status" value="1"/>
</dbReference>
<evidence type="ECO:0000313" key="6">
    <source>
        <dbReference type="EMBL" id="ABZ83146.1"/>
    </source>
</evidence>
<evidence type="ECO:0000256" key="2">
    <source>
        <dbReference type="ARBA" id="ARBA00023004"/>
    </source>
</evidence>
<protein>
    <submittedName>
        <fullName evidence="6">Aldo/keto reductase</fullName>
    </submittedName>
</protein>
<dbReference type="GO" id="GO:0016491">
    <property type="term" value="F:oxidoreductase activity"/>
    <property type="evidence" value="ECO:0007669"/>
    <property type="project" value="InterPro"/>
</dbReference>
<dbReference type="InterPro" id="IPR036812">
    <property type="entry name" value="NAD(P)_OxRdtase_dom_sf"/>
</dbReference>
<dbReference type="eggNOG" id="COG0667">
    <property type="taxonomic scope" value="Bacteria"/>
</dbReference>
<dbReference type="PANTHER" id="PTHR43312">
    <property type="entry name" value="D-THREO-ALDOSE 1-DEHYDROGENASE"/>
    <property type="match status" value="1"/>
</dbReference>
<dbReference type="SUPFAM" id="SSF51430">
    <property type="entry name" value="NAD(P)-linked oxidoreductase"/>
    <property type="match status" value="1"/>
</dbReference>
<feature type="domain" description="4Fe-4S ferredoxin-type" evidence="5">
    <location>
        <begin position="321"/>
        <end position="346"/>
    </location>
</feature>
<evidence type="ECO:0000256" key="1">
    <source>
        <dbReference type="ARBA" id="ARBA00022723"/>
    </source>
</evidence>
<dbReference type="RefSeq" id="WP_012281412.1">
    <property type="nucleotide sequence ID" value="NC_010337.2"/>
</dbReference>
<evidence type="ECO:0000259" key="5">
    <source>
        <dbReference type="PROSITE" id="PS51379"/>
    </source>
</evidence>
<organism evidence="6 7">
    <name type="scientific">Heliobacterium modesticaldum (strain ATCC 51547 / Ice1)</name>
    <dbReference type="NCBI Taxonomy" id="498761"/>
    <lineage>
        <taxon>Bacteria</taxon>
        <taxon>Bacillati</taxon>
        <taxon>Bacillota</taxon>
        <taxon>Clostridia</taxon>
        <taxon>Eubacteriales</taxon>
        <taxon>Heliobacteriaceae</taxon>
        <taxon>Heliomicrobium</taxon>
    </lineage>
</organism>
<dbReference type="PANTHER" id="PTHR43312:SF1">
    <property type="entry name" value="NADP-DEPENDENT OXIDOREDUCTASE DOMAIN-CONTAINING PROTEIN"/>
    <property type="match status" value="1"/>
</dbReference>
<keyword evidence="7" id="KW-1185">Reference proteome</keyword>
<dbReference type="AlphaFoldDB" id="B0TFY9"/>
<evidence type="ECO:0000256" key="4">
    <source>
        <dbReference type="SAM" id="MobiDB-lite"/>
    </source>
</evidence>
<evidence type="ECO:0000313" key="7">
    <source>
        <dbReference type="Proteomes" id="UP000008550"/>
    </source>
</evidence>
<dbReference type="Pfam" id="PF12838">
    <property type="entry name" value="Fer4_7"/>
    <property type="match status" value="1"/>
</dbReference>
<sequence length="346" mass="37708">MRRKLSKSAEHSPFGEPGLGSLRKTELGKKRLGKSGLDVSRLCFGSLTIGPLQASLPLDRGAALLRRAFWSGVTFVDTAQIYGTYPYIREALRGYKGDGGNMGDVVIATKSYAYSAEGMQDALEEARRELDRDVVDIFLLHEQESEHTIRGHWEAFEYLLEAKARGWVKAVGISTHAVAAVRAAAAMDEVDVIHPLINMEGIGILDGTASDMLAAIAEAHQAGKGIYGMKVLGGGNLHARAPEALAWALAQPHLDAIAIGMQSEGELEVNLRLFAGESVAEANWCEVRRRERRLHIEDWCTGCGACVPACPQGALRLEERVVVDQARCLLCGYCARMCRDFCIKVV</sequence>
<dbReference type="HOGENOM" id="CLU_023205_3_1_9"/>
<dbReference type="InterPro" id="IPR023210">
    <property type="entry name" value="NADP_OxRdtase_dom"/>
</dbReference>
<dbReference type="eggNOG" id="COG1145">
    <property type="taxonomic scope" value="Bacteria"/>
</dbReference>
<dbReference type="Pfam" id="PF00248">
    <property type="entry name" value="Aldo_ket_red"/>
    <property type="match status" value="1"/>
</dbReference>
<dbReference type="EMBL" id="CP000930">
    <property type="protein sequence ID" value="ABZ83146.1"/>
    <property type="molecule type" value="Genomic_DNA"/>
</dbReference>
<dbReference type="GO" id="GO:0051536">
    <property type="term" value="F:iron-sulfur cluster binding"/>
    <property type="evidence" value="ECO:0007669"/>
    <property type="project" value="UniProtKB-KW"/>
</dbReference>
<keyword evidence="3" id="KW-0411">Iron-sulfur</keyword>
<keyword evidence="1" id="KW-0479">Metal-binding</keyword>
<dbReference type="STRING" id="498761.HM1_0532"/>
<reference evidence="6 7" key="1">
    <citation type="journal article" date="2008" name="J. Bacteriol.">
        <title>The genome of Heliobacterium modesticaldum, a phototrophic representative of the Firmicutes containing the simplest photosynthetic apparatus.</title>
        <authorList>
            <person name="Sattley W.M."/>
            <person name="Madigan M.T."/>
            <person name="Swingley W.D."/>
            <person name="Cheung P.C."/>
            <person name="Clocksin K.M."/>
            <person name="Conrad A.L."/>
            <person name="Dejesa L.C."/>
            <person name="Honchak B.M."/>
            <person name="Jung D.O."/>
            <person name="Karbach L.E."/>
            <person name="Kurdoglu A."/>
            <person name="Lahiri S."/>
            <person name="Mastrian S.D."/>
            <person name="Page L.E."/>
            <person name="Taylor H.L."/>
            <person name="Wang Z.T."/>
            <person name="Raymond J."/>
            <person name="Chen M."/>
            <person name="Blankenship R.E."/>
            <person name="Touchman J.W."/>
        </authorList>
    </citation>
    <scope>NUCLEOTIDE SEQUENCE [LARGE SCALE GENOMIC DNA]</scope>
    <source>
        <strain evidence="7">ATCC 51547 / Ice1</strain>
    </source>
</reference>
<dbReference type="Gene3D" id="3.20.20.100">
    <property type="entry name" value="NADP-dependent oxidoreductase domain"/>
    <property type="match status" value="1"/>
</dbReference>
<dbReference type="PRINTS" id="PR00069">
    <property type="entry name" value="ALDKETRDTASE"/>
</dbReference>
<proteinExistence type="predicted"/>
<dbReference type="InterPro" id="IPR017900">
    <property type="entry name" value="4Fe4S_Fe_S_CS"/>
</dbReference>
<accession>B0TFY9</accession>
<dbReference type="SUPFAM" id="SSF54862">
    <property type="entry name" value="4Fe-4S ferredoxins"/>
    <property type="match status" value="1"/>
</dbReference>
<gene>
    <name evidence="6" type="ORF">HM1_0532</name>
</gene>
<dbReference type="InterPro" id="IPR017896">
    <property type="entry name" value="4Fe4S_Fe-S-bd"/>
</dbReference>
<dbReference type="InterPro" id="IPR053135">
    <property type="entry name" value="AKR2_Oxidoreductase"/>
</dbReference>
<evidence type="ECO:0000256" key="3">
    <source>
        <dbReference type="ARBA" id="ARBA00023014"/>
    </source>
</evidence>
<name>B0TFY9_HELMI</name>